<reference evidence="3 4" key="1">
    <citation type="journal article" date="2020" name="Genomics">
        <title>Complete, high-quality genomes from long-read metagenomic sequencing of two wolf lichen thalli reveals enigmatic genome architecture.</title>
        <authorList>
            <person name="McKenzie S.K."/>
            <person name="Walston R.F."/>
            <person name="Allen J.L."/>
        </authorList>
    </citation>
    <scope>NUCLEOTIDE SEQUENCE [LARGE SCALE GENOMIC DNA]</scope>
    <source>
        <strain evidence="3">WasteWater1</strain>
    </source>
</reference>
<feature type="compositionally biased region" description="Basic and acidic residues" evidence="1">
    <location>
        <begin position="357"/>
        <end position="378"/>
    </location>
</feature>
<dbReference type="GeneID" id="59330914"/>
<protein>
    <recommendedName>
        <fullName evidence="2">Complex 1 LYR protein domain-containing protein</fullName>
    </recommendedName>
</protein>
<name>A0A8H6FAD7_9LECA</name>
<dbReference type="Proteomes" id="UP000593566">
    <property type="component" value="Unassembled WGS sequence"/>
</dbReference>
<gene>
    <name evidence="3" type="ORF">HO133_002501</name>
</gene>
<keyword evidence="4" id="KW-1185">Reference proteome</keyword>
<evidence type="ECO:0000313" key="3">
    <source>
        <dbReference type="EMBL" id="KAF6220821.1"/>
    </source>
</evidence>
<dbReference type="InterPro" id="IPR008011">
    <property type="entry name" value="Complex1_LYR_dom"/>
</dbReference>
<feature type="region of interest" description="Disordered" evidence="1">
    <location>
        <begin position="300"/>
        <end position="326"/>
    </location>
</feature>
<proteinExistence type="predicted"/>
<feature type="region of interest" description="Disordered" evidence="1">
    <location>
        <begin position="357"/>
        <end position="427"/>
    </location>
</feature>
<evidence type="ECO:0000256" key="1">
    <source>
        <dbReference type="SAM" id="MobiDB-lite"/>
    </source>
</evidence>
<dbReference type="AlphaFoldDB" id="A0A8H6FAD7"/>
<evidence type="ECO:0000313" key="4">
    <source>
        <dbReference type="Proteomes" id="UP000593566"/>
    </source>
</evidence>
<dbReference type="EMBL" id="JACCJB010000015">
    <property type="protein sequence ID" value="KAF6220821.1"/>
    <property type="molecule type" value="Genomic_DNA"/>
</dbReference>
<dbReference type="Pfam" id="PF05347">
    <property type="entry name" value="Complex1_LYR"/>
    <property type="match status" value="1"/>
</dbReference>
<accession>A0A8H6FAD7</accession>
<feature type="domain" description="Complex 1 LYR protein" evidence="2">
    <location>
        <begin position="16"/>
        <end position="73"/>
    </location>
</feature>
<feature type="compositionally biased region" description="Polar residues" evidence="1">
    <location>
        <begin position="95"/>
        <end position="110"/>
    </location>
</feature>
<dbReference type="RefSeq" id="XP_037150256.1">
    <property type="nucleotide sequence ID" value="XM_037293427.1"/>
</dbReference>
<organism evidence="3 4">
    <name type="scientific">Letharia lupina</name>
    <dbReference type="NCBI Taxonomy" id="560253"/>
    <lineage>
        <taxon>Eukaryota</taxon>
        <taxon>Fungi</taxon>
        <taxon>Dikarya</taxon>
        <taxon>Ascomycota</taxon>
        <taxon>Pezizomycotina</taxon>
        <taxon>Lecanoromycetes</taxon>
        <taxon>OSLEUM clade</taxon>
        <taxon>Lecanoromycetidae</taxon>
        <taxon>Lecanorales</taxon>
        <taxon>Lecanorineae</taxon>
        <taxon>Parmeliaceae</taxon>
        <taxon>Letharia</taxon>
    </lineage>
</organism>
<feature type="region of interest" description="Disordered" evidence="1">
    <location>
        <begin position="95"/>
        <end position="129"/>
    </location>
</feature>
<comment type="caution">
    <text evidence="3">The sequence shown here is derived from an EMBL/GenBank/DDBJ whole genome shotgun (WGS) entry which is preliminary data.</text>
</comment>
<feature type="compositionally biased region" description="Basic and acidic residues" evidence="1">
    <location>
        <begin position="386"/>
        <end position="404"/>
    </location>
</feature>
<evidence type="ECO:0000259" key="2">
    <source>
        <dbReference type="Pfam" id="PF05347"/>
    </source>
</evidence>
<sequence length="447" mass="52074">MPRYLVLRRSGVHRAACFALYRAILRQKHKLQLNEHHQHLFRKPIRAVFKRNSKLQSPPQISTALQLGYETLDGLNDGVRQQRLLNRILELASPASTSAQPEDLPSSPQTKIAPAQKTPRRHAARYPGARRTLDRPFFHLSGRRHVPKLINANRVPFLRLKKPQPPFLSRVIRDTVKTREHRILRAARLTSELPTAADEDEWDEILDEQFESDCRGPEVHPWQHEVQRALDSNHKLQVEAIQKRADISANMYTIQEQEKALAEEEKLRIRDEKHKATKARRLARRGLTESEVQERLYPQIEDKEVAKQGQEEARQPKMKQEWRLRGGKYKTSDELRRIKEASLRPKTDAEIAKIKEARARRKEEESEKKAEKLNRKQENASFWEQKLNKAKDSTNKRLGSEKQAKPPKSGVVRRNDYESIQPQPEIPPLLEELVESRKAAVWHQVHG</sequence>